<dbReference type="Proteomes" id="UP000277811">
    <property type="component" value="Unassembled WGS sequence"/>
</dbReference>
<dbReference type="SUPFAM" id="SSF50346">
    <property type="entry name" value="PRC-barrel domain"/>
    <property type="match status" value="1"/>
</dbReference>
<dbReference type="RefSeq" id="WP_122627145.1">
    <property type="nucleotide sequence ID" value="NZ_UPPP01000061.1"/>
</dbReference>
<keyword evidence="3" id="KW-1185">Reference proteome</keyword>
<reference evidence="2 3" key="1">
    <citation type="submission" date="2018-06" db="EMBL/GenBank/DDBJ databases">
        <authorList>
            <person name="Strepis N."/>
        </authorList>
    </citation>
    <scope>NUCLEOTIDE SEQUENCE [LARGE SCALE GENOMIC DNA]</scope>
    <source>
        <strain evidence="2">LUCI</strain>
    </source>
</reference>
<dbReference type="Pfam" id="PF05239">
    <property type="entry name" value="PRC"/>
    <property type="match status" value="1"/>
</dbReference>
<feature type="domain" description="PRC-barrel" evidence="1">
    <location>
        <begin position="13"/>
        <end position="86"/>
    </location>
</feature>
<evidence type="ECO:0000313" key="2">
    <source>
        <dbReference type="EMBL" id="VBB06204.1"/>
    </source>
</evidence>
<dbReference type="AlphaFoldDB" id="A0A498R454"/>
<dbReference type="InterPro" id="IPR027275">
    <property type="entry name" value="PRC-brl_dom"/>
</dbReference>
<sequence>MKRSVLPNGDICASDLKLKEVINVLDGKRLGTITDIEIDIESGRLTAIVVPGTGRFMGFFGRSEDVVIPWEKINKIGLDVILVETPGVSELKHIDR</sequence>
<dbReference type="PANTHER" id="PTHR40061:SF1">
    <property type="entry name" value="SPORULATION PROTEIN YLMC-RELATED"/>
    <property type="match status" value="1"/>
</dbReference>
<organism evidence="2 3">
    <name type="scientific">Lucifera butyrica</name>
    <dbReference type="NCBI Taxonomy" id="1351585"/>
    <lineage>
        <taxon>Bacteria</taxon>
        <taxon>Bacillati</taxon>
        <taxon>Bacillota</taxon>
        <taxon>Negativicutes</taxon>
        <taxon>Veillonellales</taxon>
        <taxon>Veillonellaceae</taxon>
        <taxon>Lucifera</taxon>
    </lineage>
</organism>
<dbReference type="NCBIfam" id="TIGR02888">
    <property type="entry name" value="spore_YlmC_YmxH"/>
    <property type="match status" value="1"/>
</dbReference>
<name>A0A498R454_9FIRM</name>
<dbReference type="InterPro" id="IPR014238">
    <property type="entry name" value="Spore_YlmC/YmxH"/>
</dbReference>
<evidence type="ECO:0000259" key="1">
    <source>
        <dbReference type="Pfam" id="PF05239"/>
    </source>
</evidence>
<dbReference type="Gene3D" id="2.30.30.240">
    <property type="entry name" value="PRC-barrel domain"/>
    <property type="match status" value="1"/>
</dbReference>
<proteinExistence type="predicted"/>
<dbReference type="InterPro" id="IPR011033">
    <property type="entry name" value="PRC_barrel-like_sf"/>
</dbReference>
<evidence type="ECO:0000313" key="3">
    <source>
        <dbReference type="Proteomes" id="UP000277811"/>
    </source>
</evidence>
<protein>
    <submittedName>
        <fullName evidence="2">Sporulation protein ylmc/ymxh</fullName>
    </submittedName>
</protein>
<dbReference type="OrthoDB" id="6024937at2"/>
<dbReference type="PANTHER" id="PTHR40061">
    <property type="entry name" value="SPORULATION PROTEIN YLMC-RELATED"/>
    <property type="match status" value="1"/>
</dbReference>
<gene>
    <name evidence="2" type="ORF">LUCI_1420</name>
</gene>
<dbReference type="EMBL" id="UPPP01000061">
    <property type="protein sequence ID" value="VBB06204.1"/>
    <property type="molecule type" value="Genomic_DNA"/>
</dbReference>
<accession>A0A498R454</accession>